<dbReference type="FunFam" id="3.40.50.1440:FF:000011">
    <property type="entry name" value="Tubulin alpha chain"/>
    <property type="match status" value="1"/>
</dbReference>
<dbReference type="InterPro" id="IPR037103">
    <property type="entry name" value="Tubulin/FtsZ-like_C"/>
</dbReference>
<dbReference type="InterPro" id="IPR003008">
    <property type="entry name" value="Tubulin_FtsZ_GTPase"/>
</dbReference>
<accession>A0A212F8L1</accession>
<keyword evidence="8 25" id="KW-0812">Transmembrane</keyword>
<evidence type="ECO:0000256" key="12">
    <source>
        <dbReference type="ARBA" id="ARBA00022801"/>
    </source>
</evidence>
<dbReference type="InterPro" id="IPR023754">
    <property type="entry name" value="HemeA_Synthase_type2"/>
</dbReference>
<feature type="transmembrane region" description="Helical" evidence="25">
    <location>
        <begin position="546"/>
        <end position="564"/>
    </location>
</feature>
<dbReference type="GO" id="GO:0120547">
    <property type="term" value="F:heme A synthase activity"/>
    <property type="evidence" value="ECO:0007669"/>
    <property type="project" value="UniProtKB-EC"/>
</dbReference>
<dbReference type="eggNOG" id="KOG2725">
    <property type="taxonomic scope" value="Eukaryota"/>
</dbReference>
<dbReference type="InterPro" id="IPR002452">
    <property type="entry name" value="Alpha_tubulin"/>
</dbReference>
<evidence type="ECO:0000256" key="19">
    <source>
        <dbReference type="ARBA" id="ARBA00023136"/>
    </source>
</evidence>
<evidence type="ECO:0000256" key="17">
    <source>
        <dbReference type="ARBA" id="ARBA00023133"/>
    </source>
</evidence>
<keyword evidence="10" id="KW-0479">Metal-binding</keyword>
<dbReference type="PANTHER" id="PTHR23289">
    <property type="entry name" value="CYTOCHROME C OXIDASE ASSEMBLY PROTEIN COX15"/>
    <property type="match status" value="1"/>
</dbReference>
<comment type="subunit">
    <text evidence="6">Dimer of alpha and beta chains. A typical microtubule is a hollow water-filled tube with an outer diameter of 25 nm and an inner diameter of 15 nM. Alpha-beta heterodimers associate head-to-tail to form protofilaments running lengthwise along the microtubule wall with the beta-tubulin subunit facing the microtubule plus end conferring a structural polarity. Microtubules usually have 13 protofilaments but different protofilament numbers can be found in some organisms and specialized cells.</text>
</comment>
<keyword evidence="7" id="KW-0963">Cytoplasm</keyword>
<organism evidence="28 29">
    <name type="scientific">Danaus plexippus plexippus</name>
    <dbReference type="NCBI Taxonomy" id="278856"/>
    <lineage>
        <taxon>Eukaryota</taxon>
        <taxon>Metazoa</taxon>
        <taxon>Ecdysozoa</taxon>
        <taxon>Arthropoda</taxon>
        <taxon>Hexapoda</taxon>
        <taxon>Insecta</taxon>
        <taxon>Pterygota</taxon>
        <taxon>Neoptera</taxon>
        <taxon>Endopterygota</taxon>
        <taxon>Lepidoptera</taxon>
        <taxon>Glossata</taxon>
        <taxon>Ditrysia</taxon>
        <taxon>Papilionoidea</taxon>
        <taxon>Nymphalidae</taxon>
        <taxon>Danainae</taxon>
        <taxon>Danaini</taxon>
        <taxon>Danaina</taxon>
        <taxon>Danaus</taxon>
        <taxon>Danaus</taxon>
    </lineage>
</organism>
<dbReference type="GO" id="GO:0005743">
    <property type="term" value="C:mitochondrial inner membrane"/>
    <property type="evidence" value="ECO:0007669"/>
    <property type="project" value="TreeGrafter"/>
</dbReference>
<dbReference type="SMART" id="SM00864">
    <property type="entry name" value="Tubulin"/>
    <property type="match status" value="1"/>
</dbReference>
<dbReference type="PROSITE" id="PS00227">
    <property type="entry name" value="TUBULIN"/>
    <property type="match status" value="1"/>
</dbReference>
<evidence type="ECO:0000256" key="5">
    <source>
        <dbReference type="ARBA" id="ARBA00009636"/>
    </source>
</evidence>
<evidence type="ECO:0000256" key="23">
    <source>
        <dbReference type="ARBA" id="ARBA00048044"/>
    </source>
</evidence>
<evidence type="ECO:0000256" key="10">
    <source>
        <dbReference type="ARBA" id="ARBA00022723"/>
    </source>
</evidence>
<dbReference type="EMBL" id="AGBW02009702">
    <property type="protein sequence ID" value="OWR50086.1"/>
    <property type="molecule type" value="Genomic_DNA"/>
</dbReference>
<dbReference type="PRINTS" id="PR01162">
    <property type="entry name" value="ALPHATUBULIN"/>
</dbReference>
<dbReference type="eggNOG" id="KOG1376">
    <property type="taxonomic scope" value="Eukaryota"/>
</dbReference>
<comment type="caution">
    <text evidence="28">The sequence shown here is derived from an EMBL/GenBank/DDBJ whole genome shotgun (WGS) entry which is preliminary data.</text>
</comment>
<keyword evidence="12" id="KW-0378">Hydrolase</keyword>
<dbReference type="GO" id="GO:0005874">
    <property type="term" value="C:microtubule"/>
    <property type="evidence" value="ECO:0007669"/>
    <property type="project" value="UniProtKB-KW"/>
</dbReference>
<keyword evidence="19 25" id="KW-0472">Membrane</keyword>
<keyword evidence="9" id="KW-0493">Microtubule</keyword>
<comment type="pathway">
    <text evidence="22">Porphyrin-containing compound metabolism; heme A biosynthesis; heme A from heme O: step 1/1.</text>
</comment>
<keyword evidence="17" id="KW-0350">Heme biosynthesis</keyword>
<gene>
    <name evidence="28" type="ORF">KGM_209136</name>
</gene>
<keyword evidence="18" id="KW-0342">GTP-binding</keyword>
<comment type="cofactor">
    <cofactor evidence="1">
        <name>Mg(2+)</name>
        <dbReference type="ChEBI" id="CHEBI:18420"/>
    </cofactor>
</comment>
<dbReference type="InterPro" id="IPR009003">
    <property type="entry name" value="Peptidase_S1_PA"/>
</dbReference>
<comment type="catalytic activity">
    <reaction evidence="24">
        <text>GTP + H2O = GDP + phosphate + H(+)</text>
        <dbReference type="Rhea" id="RHEA:19669"/>
        <dbReference type="ChEBI" id="CHEBI:15377"/>
        <dbReference type="ChEBI" id="CHEBI:15378"/>
        <dbReference type="ChEBI" id="CHEBI:37565"/>
        <dbReference type="ChEBI" id="CHEBI:43474"/>
        <dbReference type="ChEBI" id="CHEBI:58189"/>
    </reaction>
    <physiologicalReaction direction="left-to-right" evidence="24">
        <dbReference type="Rhea" id="RHEA:19670"/>
    </physiologicalReaction>
</comment>
<feature type="transmembrane region" description="Helical" evidence="25">
    <location>
        <begin position="432"/>
        <end position="452"/>
    </location>
</feature>
<comment type="similarity">
    <text evidence="5">Belongs to the tubulin family.</text>
</comment>
<dbReference type="Pfam" id="PF02628">
    <property type="entry name" value="COX15-CtaA"/>
    <property type="match status" value="1"/>
</dbReference>
<keyword evidence="29" id="KW-1185">Reference proteome</keyword>
<dbReference type="InterPro" id="IPR003780">
    <property type="entry name" value="COX15/CtaA_fam"/>
</dbReference>
<feature type="transmembrane region" description="Helical" evidence="25">
    <location>
        <begin position="750"/>
        <end position="768"/>
    </location>
</feature>
<dbReference type="Pfam" id="PF03953">
    <property type="entry name" value="Tubulin_C"/>
    <property type="match status" value="1"/>
</dbReference>
<evidence type="ECO:0000256" key="6">
    <source>
        <dbReference type="ARBA" id="ARBA00011747"/>
    </source>
</evidence>
<dbReference type="GO" id="GO:0005525">
    <property type="term" value="F:GTP binding"/>
    <property type="evidence" value="ECO:0007669"/>
    <property type="project" value="UniProtKB-KW"/>
</dbReference>
<dbReference type="GO" id="GO:0005200">
    <property type="term" value="F:structural constituent of cytoskeleton"/>
    <property type="evidence" value="ECO:0007669"/>
    <property type="project" value="InterPro"/>
</dbReference>
<reference evidence="28 29" key="1">
    <citation type="journal article" date="2011" name="Cell">
        <title>The monarch butterfly genome yields insights into long-distance migration.</title>
        <authorList>
            <person name="Zhan S."/>
            <person name="Merlin C."/>
            <person name="Boore J.L."/>
            <person name="Reppert S.M."/>
        </authorList>
    </citation>
    <scope>NUCLEOTIDE SEQUENCE [LARGE SCALE GENOMIC DNA]</scope>
    <source>
        <strain evidence="28">F-2</strain>
    </source>
</reference>
<dbReference type="InterPro" id="IPR036525">
    <property type="entry name" value="Tubulin/FtsZ_GTPase_sf"/>
</dbReference>
<evidence type="ECO:0000313" key="28">
    <source>
        <dbReference type="EMBL" id="OWR50086.1"/>
    </source>
</evidence>
<keyword evidence="13" id="KW-0460">Magnesium</keyword>
<dbReference type="CDD" id="cd02186">
    <property type="entry name" value="alpha_tubulin"/>
    <property type="match status" value="1"/>
</dbReference>
<evidence type="ECO:0000313" key="29">
    <source>
        <dbReference type="Proteomes" id="UP000007151"/>
    </source>
</evidence>
<dbReference type="KEGG" id="dpl:KGM_209136"/>
<feature type="domain" description="Tubulin/FtsZ GTPase" evidence="26">
    <location>
        <begin position="10"/>
        <end position="207"/>
    </location>
</feature>
<keyword evidence="15" id="KW-0560">Oxidoreductase</keyword>
<dbReference type="GO" id="GO:0016787">
    <property type="term" value="F:hydrolase activity"/>
    <property type="evidence" value="ECO:0007669"/>
    <property type="project" value="UniProtKB-KW"/>
</dbReference>
<evidence type="ECO:0000259" key="27">
    <source>
        <dbReference type="SMART" id="SM00865"/>
    </source>
</evidence>
<dbReference type="AlphaFoldDB" id="A0A212F8L1"/>
<keyword evidence="16" id="KW-0408">Iron</keyword>
<evidence type="ECO:0000256" key="2">
    <source>
        <dbReference type="ARBA" id="ARBA00001970"/>
    </source>
</evidence>
<dbReference type="InterPro" id="IPR000217">
    <property type="entry name" value="Tubulin"/>
</dbReference>
<dbReference type="InterPro" id="IPR018316">
    <property type="entry name" value="Tubulin/FtsZ_2-layer-sand-dom"/>
</dbReference>
<dbReference type="SMART" id="SM00865">
    <property type="entry name" value="Tubulin_C"/>
    <property type="match status" value="1"/>
</dbReference>
<sequence length="778" mass="86292">MLVFSDDRSCGTFFSHTGAGKMVPRVVMVDLEPTPIDEIRTGAYRQLFHPTSLITGKEDAASNFARGYFGVGREMIDIALNRVRIAAEDCSCLQGFIIFRSFGGGTGSGFTALLLDSLTKDYGKLSKIEYAIYPSPKISPVIVEPYNAVLTAHACMNTEDVCFIFDNEALYDILARLLDVPRPTYTNLNRLIAQVVSCMTASLRFEGSLNVELVEFRTNLIPYPRIHFPLVTFAPFVPPTKALHETMTTQQLIMSCFEPSNQMVKCDPRTGSYMSCCLLFRGDVNTNDINFAINQIKSMRSIKFVSWSPTGFKIGVNNQPPTTVPGGDLAALQRAVAMVSNSSAVRTAWERLMLGMANLCRYSQLVKVAPTKLLGSNSGVSRLVSRQLITPIRNSNHKHTIYKGFQIQNIIKSNPIILRFCSSSQPKRSKLVGYWLLGCSGMVFTAVVLGGVTRLTESGLSMVTWKLLGEKLPRTDEEWETEFKKYQQYPEYIYKNHSLTLSEFKWIWYMEYAHRTWGRLIGASVFIPAAVFWAKGWFDKAMKIRVSAYCALVAAQGLMGWYMVKSGLEDRFQGPSDVPRVSQYRLAAHLSLAFILYSGLLAGALRVLRPFPKGALVRIKELAAVTGLAHAVKAMAFFTAVSGAFVAGLDAGLVYNSFPKMGDNWIPDDILSFAPTIKNFTENPTTVQFDHRVLGTSTLIAATTLWLMARGRPLSPVARRVVNGVGAMAWLQVCLGIMTLVHYVPTPLGASHQAGSLVLLSLAIWLTHEIKLLKYIPK</sequence>
<comment type="cofactor">
    <cofactor evidence="2">
        <name>heme b</name>
        <dbReference type="ChEBI" id="CHEBI:60344"/>
    </cofactor>
</comment>
<dbReference type="Proteomes" id="UP000007151">
    <property type="component" value="Unassembled WGS sequence"/>
</dbReference>
<proteinExistence type="inferred from homology"/>
<dbReference type="PANTHER" id="PTHR23289:SF2">
    <property type="entry name" value="CYTOCHROME C OXIDASE ASSEMBLY PROTEIN COX15 HOMOLOG"/>
    <property type="match status" value="1"/>
</dbReference>
<feature type="transmembrane region" description="Helical" evidence="25">
    <location>
        <begin position="628"/>
        <end position="649"/>
    </location>
</feature>
<dbReference type="Pfam" id="PF00091">
    <property type="entry name" value="Tubulin"/>
    <property type="match status" value="1"/>
</dbReference>
<evidence type="ECO:0000256" key="16">
    <source>
        <dbReference type="ARBA" id="ARBA00023004"/>
    </source>
</evidence>
<dbReference type="Gene3D" id="3.30.1330.20">
    <property type="entry name" value="Tubulin/FtsZ, C-terminal domain"/>
    <property type="match status" value="1"/>
</dbReference>
<dbReference type="GO" id="GO:0006784">
    <property type="term" value="P:heme A biosynthetic process"/>
    <property type="evidence" value="ECO:0007669"/>
    <property type="project" value="InterPro"/>
</dbReference>
<feature type="transmembrane region" description="Helical" evidence="25">
    <location>
        <begin position="721"/>
        <end position="744"/>
    </location>
</feature>
<evidence type="ECO:0000256" key="1">
    <source>
        <dbReference type="ARBA" id="ARBA00001946"/>
    </source>
</evidence>
<feature type="transmembrane region" description="Helical" evidence="25">
    <location>
        <begin position="693"/>
        <end position="709"/>
    </location>
</feature>
<feature type="domain" description="Tubulin/FtsZ 2-layer sandwich" evidence="27">
    <location>
        <begin position="209"/>
        <end position="354"/>
    </location>
</feature>
<dbReference type="InParanoid" id="A0A212F8L1"/>
<evidence type="ECO:0000259" key="26">
    <source>
        <dbReference type="SMART" id="SM00864"/>
    </source>
</evidence>
<keyword evidence="20" id="KW-0206">Cytoskeleton</keyword>
<evidence type="ECO:0000256" key="21">
    <source>
        <dbReference type="ARBA" id="ARBA00034296"/>
    </source>
</evidence>
<dbReference type="STRING" id="278856.A0A212F8L1"/>
<evidence type="ECO:0000256" key="14">
    <source>
        <dbReference type="ARBA" id="ARBA00022989"/>
    </source>
</evidence>
<dbReference type="InterPro" id="IPR008280">
    <property type="entry name" value="Tub_FtsZ_C"/>
</dbReference>
<evidence type="ECO:0000256" key="24">
    <source>
        <dbReference type="ARBA" id="ARBA00049117"/>
    </source>
</evidence>
<dbReference type="SUPFAM" id="SSF50494">
    <property type="entry name" value="Trypsin-like serine proteases"/>
    <property type="match status" value="1"/>
</dbReference>
<name>A0A212F8L1_DANPL</name>
<evidence type="ECO:0000256" key="11">
    <source>
        <dbReference type="ARBA" id="ARBA00022741"/>
    </source>
</evidence>
<evidence type="ECO:0000256" key="3">
    <source>
        <dbReference type="ARBA" id="ARBA00004141"/>
    </source>
</evidence>
<evidence type="ECO:0000256" key="9">
    <source>
        <dbReference type="ARBA" id="ARBA00022701"/>
    </source>
</evidence>
<dbReference type="GO" id="GO:0016653">
    <property type="term" value="F:oxidoreductase activity, acting on NAD(P)H, heme protein as acceptor"/>
    <property type="evidence" value="ECO:0007669"/>
    <property type="project" value="TreeGrafter"/>
</dbReference>
<comment type="catalytic activity">
    <reaction evidence="23">
        <text>Fe(II)-heme o + 2 A + H2O = Fe(II)-heme a + 2 AH2</text>
        <dbReference type="Rhea" id="RHEA:63388"/>
        <dbReference type="ChEBI" id="CHEBI:13193"/>
        <dbReference type="ChEBI" id="CHEBI:15377"/>
        <dbReference type="ChEBI" id="CHEBI:17499"/>
        <dbReference type="ChEBI" id="CHEBI:60530"/>
        <dbReference type="ChEBI" id="CHEBI:61715"/>
        <dbReference type="EC" id="1.17.99.9"/>
    </reaction>
    <physiologicalReaction direction="left-to-right" evidence="23">
        <dbReference type="Rhea" id="RHEA:63389"/>
    </physiologicalReaction>
</comment>
<evidence type="ECO:0000256" key="13">
    <source>
        <dbReference type="ARBA" id="ARBA00022842"/>
    </source>
</evidence>
<dbReference type="SUPFAM" id="SSF52490">
    <property type="entry name" value="Tubulin nucleotide-binding domain-like"/>
    <property type="match status" value="1"/>
</dbReference>
<comment type="function">
    <text evidence="21">Tubulin is the major constituent of microtubules, a cylinder consisting of laterally associated linear protofilaments composed of alpha- and beta-tubulin heterodimers. Microtubules grow by the addition of GTP-tubulin dimers to the microtubule end, where a stabilizing cap forms. Below the cap, tubulin dimers are in GDP-bound state, owing to GTPase activity of alpha-tubulin.</text>
</comment>
<evidence type="ECO:0000256" key="7">
    <source>
        <dbReference type="ARBA" id="ARBA00022490"/>
    </source>
</evidence>
<evidence type="ECO:0000256" key="20">
    <source>
        <dbReference type="ARBA" id="ARBA00023212"/>
    </source>
</evidence>
<feature type="transmembrane region" description="Helical" evidence="25">
    <location>
        <begin position="584"/>
        <end position="608"/>
    </location>
</feature>
<evidence type="ECO:0000256" key="8">
    <source>
        <dbReference type="ARBA" id="ARBA00022692"/>
    </source>
</evidence>
<comment type="subcellular location">
    <subcellularLocation>
        <location evidence="4">Cytoplasm</location>
        <location evidence="4">Cytoskeleton</location>
    </subcellularLocation>
    <subcellularLocation>
        <location evidence="3">Membrane</location>
        <topology evidence="3">Multi-pass membrane protein</topology>
    </subcellularLocation>
</comment>
<keyword evidence="14 25" id="KW-1133">Transmembrane helix</keyword>
<evidence type="ECO:0000256" key="4">
    <source>
        <dbReference type="ARBA" id="ARBA00004245"/>
    </source>
</evidence>
<evidence type="ECO:0000256" key="22">
    <source>
        <dbReference type="ARBA" id="ARBA00044501"/>
    </source>
</evidence>
<dbReference type="GO" id="GO:0046872">
    <property type="term" value="F:metal ion binding"/>
    <property type="evidence" value="ECO:0007669"/>
    <property type="project" value="UniProtKB-KW"/>
</dbReference>
<dbReference type="Gene3D" id="3.40.50.1440">
    <property type="entry name" value="Tubulin/FtsZ, GTPase domain"/>
    <property type="match status" value="1"/>
</dbReference>
<dbReference type="InterPro" id="IPR017975">
    <property type="entry name" value="Tubulin_CS"/>
</dbReference>
<evidence type="ECO:0000256" key="18">
    <source>
        <dbReference type="ARBA" id="ARBA00023134"/>
    </source>
</evidence>
<evidence type="ECO:0000256" key="25">
    <source>
        <dbReference type="SAM" id="Phobius"/>
    </source>
</evidence>
<dbReference type="SUPFAM" id="SSF55307">
    <property type="entry name" value="Tubulin C-terminal domain-like"/>
    <property type="match status" value="1"/>
</dbReference>
<dbReference type="GO" id="GO:0007017">
    <property type="term" value="P:microtubule-based process"/>
    <property type="evidence" value="ECO:0007669"/>
    <property type="project" value="InterPro"/>
</dbReference>
<protein>
    <submittedName>
        <fullName evidence="28">Tubulin alpha 6</fullName>
    </submittedName>
</protein>
<feature type="transmembrane region" description="Helical" evidence="25">
    <location>
        <begin position="516"/>
        <end position="534"/>
    </location>
</feature>
<evidence type="ECO:0000256" key="15">
    <source>
        <dbReference type="ARBA" id="ARBA00023002"/>
    </source>
</evidence>
<dbReference type="PRINTS" id="PR01161">
    <property type="entry name" value="TUBULIN"/>
</dbReference>
<keyword evidence="11" id="KW-0547">Nucleotide-binding</keyword>